<evidence type="ECO:0000256" key="4">
    <source>
        <dbReference type="ARBA" id="ARBA00022771"/>
    </source>
</evidence>
<keyword evidence="3" id="KW-0479">Metal-binding</keyword>
<evidence type="ECO:0000259" key="11">
    <source>
        <dbReference type="PROSITE" id="PS50808"/>
    </source>
</evidence>
<dbReference type="GO" id="GO:0046983">
    <property type="term" value="F:protein dimerization activity"/>
    <property type="evidence" value="ECO:0007669"/>
    <property type="project" value="InterPro"/>
</dbReference>
<name>A0A2I0XH16_9ASPA</name>
<dbReference type="SUPFAM" id="SSF53098">
    <property type="entry name" value="Ribonuclease H-like"/>
    <property type="match status" value="1"/>
</dbReference>
<evidence type="ECO:0000256" key="1">
    <source>
        <dbReference type="ARBA" id="ARBA00004123"/>
    </source>
</evidence>
<dbReference type="Proteomes" id="UP000233837">
    <property type="component" value="Unassembled WGS sequence"/>
</dbReference>
<organism evidence="12 13">
    <name type="scientific">Dendrobium catenatum</name>
    <dbReference type="NCBI Taxonomy" id="906689"/>
    <lineage>
        <taxon>Eukaryota</taxon>
        <taxon>Viridiplantae</taxon>
        <taxon>Streptophyta</taxon>
        <taxon>Embryophyta</taxon>
        <taxon>Tracheophyta</taxon>
        <taxon>Spermatophyta</taxon>
        <taxon>Magnoliopsida</taxon>
        <taxon>Liliopsida</taxon>
        <taxon>Asparagales</taxon>
        <taxon>Orchidaceae</taxon>
        <taxon>Epidendroideae</taxon>
        <taxon>Malaxideae</taxon>
        <taxon>Dendrobiinae</taxon>
        <taxon>Dendrobium</taxon>
    </lineage>
</organism>
<evidence type="ECO:0000256" key="2">
    <source>
        <dbReference type="ARBA" id="ARBA00011738"/>
    </source>
</evidence>
<keyword evidence="4 10" id="KW-0863">Zinc-finger</keyword>
<dbReference type="PROSITE" id="PS50808">
    <property type="entry name" value="ZF_BED"/>
    <property type="match status" value="1"/>
</dbReference>
<dbReference type="InterPro" id="IPR036236">
    <property type="entry name" value="Znf_C2H2_sf"/>
</dbReference>
<dbReference type="InterPro" id="IPR012337">
    <property type="entry name" value="RNaseH-like_sf"/>
</dbReference>
<dbReference type="GO" id="GO:0008270">
    <property type="term" value="F:zinc ion binding"/>
    <property type="evidence" value="ECO:0007669"/>
    <property type="project" value="UniProtKB-KW"/>
</dbReference>
<dbReference type="SMART" id="SM00614">
    <property type="entry name" value="ZnF_BED"/>
    <property type="match status" value="1"/>
</dbReference>
<proteinExistence type="predicted"/>
<comment type="subunit">
    <text evidence="2">Homodimer.</text>
</comment>
<dbReference type="GO" id="GO:0003677">
    <property type="term" value="F:DNA binding"/>
    <property type="evidence" value="ECO:0007669"/>
    <property type="project" value="UniProtKB-KW"/>
</dbReference>
<evidence type="ECO:0000256" key="3">
    <source>
        <dbReference type="ARBA" id="ARBA00022723"/>
    </source>
</evidence>
<keyword evidence="13" id="KW-1185">Reference proteome</keyword>
<evidence type="ECO:0000256" key="9">
    <source>
        <dbReference type="ARBA" id="ARBA00023242"/>
    </source>
</evidence>
<dbReference type="SUPFAM" id="SSF57667">
    <property type="entry name" value="beta-beta-alpha zinc fingers"/>
    <property type="match status" value="1"/>
</dbReference>
<dbReference type="InterPro" id="IPR003656">
    <property type="entry name" value="Znf_BED"/>
</dbReference>
<keyword evidence="8" id="KW-0804">Transcription</keyword>
<dbReference type="EMBL" id="KZ501892">
    <property type="protein sequence ID" value="PKU87202.1"/>
    <property type="molecule type" value="Genomic_DNA"/>
</dbReference>
<reference evidence="12 13" key="1">
    <citation type="journal article" date="2016" name="Sci. Rep.">
        <title>The Dendrobium catenatum Lindl. genome sequence provides insights into polysaccharide synthase, floral development and adaptive evolution.</title>
        <authorList>
            <person name="Zhang G.Q."/>
            <person name="Xu Q."/>
            <person name="Bian C."/>
            <person name="Tsai W.C."/>
            <person name="Yeh C.M."/>
            <person name="Liu K.W."/>
            <person name="Yoshida K."/>
            <person name="Zhang L.S."/>
            <person name="Chang S.B."/>
            <person name="Chen F."/>
            <person name="Shi Y."/>
            <person name="Su Y.Y."/>
            <person name="Zhang Y.Q."/>
            <person name="Chen L.J."/>
            <person name="Yin Y."/>
            <person name="Lin M."/>
            <person name="Huang H."/>
            <person name="Deng H."/>
            <person name="Wang Z.W."/>
            <person name="Zhu S.L."/>
            <person name="Zhao X."/>
            <person name="Deng C."/>
            <person name="Niu S.C."/>
            <person name="Huang J."/>
            <person name="Wang M."/>
            <person name="Liu G.H."/>
            <person name="Yang H.J."/>
            <person name="Xiao X.J."/>
            <person name="Hsiao Y.Y."/>
            <person name="Wu W.L."/>
            <person name="Chen Y.Y."/>
            <person name="Mitsuda N."/>
            <person name="Ohme-Takagi M."/>
            <person name="Luo Y.B."/>
            <person name="Van de Peer Y."/>
            <person name="Liu Z.J."/>
        </authorList>
    </citation>
    <scope>NUCLEOTIDE SEQUENCE [LARGE SCALE GENOMIC DNA]</scope>
    <source>
        <tissue evidence="12">The whole plant</tissue>
    </source>
</reference>
<keyword evidence="9" id="KW-0539">Nucleus</keyword>
<comment type="subcellular location">
    <subcellularLocation>
        <location evidence="1">Nucleus</location>
    </subcellularLocation>
</comment>
<evidence type="ECO:0000256" key="7">
    <source>
        <dbReference type="ARBA" id="ARBA00023125"/>
    </source>
</evidence>
<protein>
    <submittedName>
        <fullName evidence="12">AC transposase</fullName>
    </submittedName>
</protein>
<feature type="domain" description="BED-type" evidence="11">
    <location>
        <begin position="79"/>
        <end position="131"/>
    </location>
</feature>
<keyword evidence="5" id="KW-0862">Zinc</keyword>
<evidence type="ECO:0000256" key="8">
    <source>
        <dbReference type="ARBA" id="ARBA00023163"/>
    </source>
</evidence>
<sequence>MSALKVPLVAGQQRGKAKKVKVDKMLALLPAKSEQADMNSIGLNDQNHPVDNIVEGGNDIVALETEINATPISMSGKRKRRSVVWGYFELLPSGKDERQRCKCRNCGTSYLYDSKFGTGNMKRHLVNCLKRVACDTGPLLLTQFDSSIPSPAPKFDHVKFKDLLTEAVILHDLPFQFVEWEGIRSLLLQLHSNLQLGNRNTVGVDCIEIHRREKAKVQILLEETPSRVSFTYDLWSSLTSDVYICLTAHFIDKDWNLQKKILNFCFMPPPCGDIYIAEKIYNFLIEWGLDKRVSTFTVNGANAAPIELLKDQLNAYKGLLCEGAFFHLDCCAHVIDLIVREGLKEIEYAIKKVRESIKYVKSSPARKQKFLECVNHSSLEDKRGLKQDVSTWWSSTFIMLKNAIYYRRAFLHLELIDSNYKECPSNSDWDKIEKIEKLLSVFHEISSLFSNAKYTTANLYFPVVFSAYLTFREEMGSDDEYLRSMATLLFSKFERYWSDFHILLVIAVILDPRYKFSFVEWCYKKLYDDAGVIESMKVREKLFSLFSEYISTNKLLPGPKTSSTSDAAIYDGSQGNFKASENSFSKENTDVFREFDSFESEEAISQKSQLELYLDEPRLDRKSRLDILAYWRGNQFRYPEVAAMARDILSIPVSTITMDNAFDANGRVLDQYYSALKPDILEAFICTRDWFYGENDMTRGTLEDLTKNILELNDDDRMELPECSNSGNIHC</sequence>
<dbReference type="InterPro" id="IPR025525">
    <property type="entry name" value="hAT-like_transposase_RNase-H"/>
</dbReference>
<accession>A0A2I0XH16</accession>
<evidence type="ECO:0000256" key="10">
    <source>
        <dbReference type="PROSITE-ProRule" id="PRU00027"/>
    </source>
</evidence>
<keyword evidence="7" id="KW-0238">DNA-binding</keyword>
<reference evidence="12 13" key="2">
    <citation type="journal article" date="2017" name="Nature">
        <title>The Apostasia genome and the evolution of orchids.</title>
        <authorList>
            <person name="Zhang G.Q."/>
            <person name="Liu K.W."/>
            <person name="Li Z."/>
            <person name="Lohaus R."/>
            <person name="Hsiao Y.Y."/>
            <person name="Niu S.C."/>
            <person name="Wang J.Y."/>
            <person name="Lin Y.C."/>
            <person name="Xu Q."/>
            <person name="Chen L.J."/>
            <person name="Yoshida K."/>
            <person name="Fujiwara S."/>
            <person name="Wang Z.W."/>
            <person name="Zhang Y.Q."/>
            <person name="Mitsuda N."/>
            <person name="Wang M."/>
            <person name="Liu G.H."/>
            <person name="Pecoraro L."/>
            <person name="Huang H.X."/>
            <person name="Xiao X.J."/>
            <person name="Lin M."/>
            <person name="Wu X.Y."/>
            <person name="Wu W.L."/>
            <person name="Chen Y.Y."/>
            <person name="Chang S.B."/>
            <person name="Sakamoto S."/>
            <person name="Ohme-Takagi M."/>
            <person name="Yagi M."/>
            <person name="Zeng S.J."/>
            <person name="Shen C.Y."/>
            <person name="Yeh C.M."/>
            <person name="Luo Y.B."/>
            <person name="Tsai W.C."/>
            <person name="Van de Peer Y."/>
            <person name="Liu Z.J."/>
        </authorList>
    </citation>
    <scope>NUCLEOTIDE SEQUENCE [LARGE SCALE GENOMIC DNA]</scope>
    <source>
        <tissue evidence="12">The whole plant</tissue>
    </source>
</reference>
<evidence type="ECO:0000256" key="6">
    <source>
        <dbReference type="ARBA" id="ARBA00023015"/>
    </source>
</evidence>
<dbReference type="GO" id="GO:0005634">
    <property type="term" value="C:nucleus"/>
    <property type="evidence" value="ECO:0007669"/>
    <property type="project" value="UniProtKB-SubCell"/>
</dbReference>
<dbReference type="Pfam" id="PF14372">
    <property type="entry name" value="hAT-like_RNase-H"/>
    <property type="match status" value="1"/>
</dbReference>
<evidence type="ECO:0000313" key="13">
    <source>
        <dbReference type="Proteomes" id="UP000233837"/>
    </source>
</evidence>
<dbReference type="InterPro" id="IPR052035">
    <property type="entry name" value="ZnF_BED_domain_contain"/>
</dbReference>
<dbReference type="AlphaFoldDB" id="A0A2I0XH16"/>
<dbReference type="Pfam" id="PF02892">
    <property type="entry name" value="zf-BED"/>
    <property type="match status" value="1"/>
</dbReference>
<evidence type="ECO:0000256" key="5">
    <source>
        <dbReference type="ARBA" id="ARBA00022833"/>
    </source>
</evidence>
<dbReference type="PANTHER" id="PTHR46481:SF6">
    <property type="entry name" value="ZINC FINGER BED DOMAIN-CONTAINING PROTEIN RICESLEEPER 2-LIKE"/>
    <property type="match status" value="1"/>
</dbReference>
<evidence type="ECO:0000313" key="12">
    <source>
        <dbReference type="EMBL" id="PKU87202.1"/>
    </source>
</evidence>
<dbReference type="Pfam" id="PF05699">
    <property type="entry name" value="Dimer_Tnp_hAT"/>
    <property type="match status" value="1"/>
</dbReference>
<dbReference type="InterPro" id="IPR008906">
    <property type="entry name" value="HATC_C_dom"/>
</dbReference>
<keyword evidence="6" id="KW-0805">Transcription regulation</keyword>
<gene>
    <name evidence="12" type="ORF">MA16_Dca009350</name>
</gene>
<dbReference type="PANTHER" id="PTHR46481">
    <property type="entry name" value="ZINC FINGER BED DOMAIN-CONTAINING PROTEIN 4"/>
    <property type="match status" value="1"/>
</dbReference>